<dbReference type="Pfam" id="PF04149">
    <property type="entry name" value="DUF397"/>
    <property type="match status" value="1"/>
</dbReference>
<evidence type="ECO:0000259" key="1">
    <source>
        <dbReference type="Pfam" id="PF04149"/>
    </source>
</evidence>
<dbReference type="Proteomes" id="UP000432015">
    <property type="component" value="Unassembled WGS sequence"/>
</dbReference>
<sequence>MSFDATPPARWRKSARCGASNGCVEVMRLDTGMICVRDGTRADEEAAGVLEFAAPEWRLFAAQARGGRFDRA</sequence>
<dbReference type="InterPro" id="IPR007278">
    <property type="entry name" value="DUF397"/>
</dbReference>
<dbReference type="EMBL" id="WOFH01000011">
    <property type="protein sequence ID" value="MUN40573.1"/>
    <property type="molecule type" value="Genomic_DNA"/>
</dbReference>
<proteinExistence type="predicted"/>
<dbReference type="RefSeq" id="WP_156219713.1">
    <property type="nucleotide sequence ID" value="NZ_JAICDF010000007.1"/>
</dbReference>
<comment type="caution">
    <text evidence="2">The sequence shown here is derived from an EMBL/GenBank/DDBJ whole genome shotgun (WGS) entry which is preliminary data.</text>
</comment>
<reference evidence="2 3" key="1">
    <citation type="submission" date="2019-11" db="EMBL/GenBank/DDBJ databases">
        <authorList>
            <person name="Cao P."/>
        </authorList>
    </citation>
    <scope>NUCLEOTIDE SEQUENCE [LARGE SCALE GENOMIC DNA]</scope>
    <source>
        <strain evidence="2 3">NEAU-AAG5</strain>
    </source>
</reference>
<evidence type="ECO:0000313" key="2">
    <source>
        <dbReference type="EMBL" id="MUN40573.1"/>
    </source>
</evidence>
<evidence type="ECO:0000313" key="3">
    <source>
        <dbReference type="Proteomes" id="UP000432015"/>
    </source>
</evidence>
<dbReference type="AlphaFoldDB" id="A0A7K1L8E7"/>
<keyword evidence="3" id="KW-1185">Reference proteome</keyword>
<gene>
    <name evidence="2" type="ORF">GNZ18_28810</name>
</gene>
<name>A0A7K1L8E7_9ACTN</name>
<accession>A0A7K1L8E7</accession>
<organism evidence="2 3">
    <name type="scientific">Actinomadura litoris</name>
    <dbReference type="NCBI Taxonomy" id="2678616"/>
    <lineage>
        <taxon>Bacteria</taxon>
        <taxon>Bacillati</taxon>
        <taxon>Actinomycetota</taxon>
        <taxon>Actinomycetes</taxon>
        <taxon>Streptosporangiales</taxon>
        <taxon>Thermomonosporaceae</taxon>
        <taxon>Actinomadura</taxon>
    </lineage>
</organism>
<protein>
    <submittedName>
        <fullName evidence="2">DUF397 domain-containing protein</fullName>
    </submittedName>
</protein>
<feature type="domain" description="DUF397" evidence="1">
    <location>
        <begin position="9"/>
        <end position="65"/>
    </location>
</feature>